<protein>
    <recommendedName>
        <fullName evidence="2">Transposase IS4-like domain-containing protein</fullName>
    </recommendedName>
</protein>
<dbReference type="EMBL" id="JACCCF010000001">
    <property type="protein sequence ID" value="NYE39073.1"/>
    <property type="molecule type" value="Genomic_DNA"/>
</dbReference>
<name>A0A7J0BYF9_9ACTN</name>
<feature type="transmembrane region" description="Helical" evidence="1">
    <location>
        <begin position="21"/>
        <end position="40"/>
    </location>
</feature>
<dbReference type="InterPro" id="IPR002559">
    <property type="entry name" value="Transposase_11"/>
</dbReference>
<comment type="caution">
    <text evidence="3">The sequence shown here is derived from an EMBL/GenBank/DDBJ whole genome shotgun (WGS) entry which is preliminary data.</text>
</comment>
<accession>A0A7J0BYF9</accession>
<evidence type="ECO:0000313" key="6">
    <source>
        <dbReference type="Proteomes" id="UP000530403"/>
    </source>
</evidence>
<proteinExistence type="predicted"/>
<dbReference type="RefSeq" id="WP_371874611.1">
    <property type="nucleotide sequence ID" value="NZ_BAAAUE010000008.1"/>
</dbReference>
<evidence type="ECO:0000256" key="1">
    <source>
        <dbReference type="SAM" id="Phobius"/>
    </source>
</evidence>
<keyword evidence="5" id="KW-1185">Reference proteome</keyword>
<keyword evidence="1" id="KW-0812">Transmembrane</keyword>
<evidence type="ECO:0000313" key="4">
    <source>
        <dbReference type="EMBL" id="NYE39073.1"/>
    </source>
</evidence>
<feature type="domain" description="Transposase IS4-like" evidence="2">
    <location>
        <begin position="4"/>
        <end position="77"/>
    </location>
</feature>
<dbReference type="GO" id="GO:0003677">
    <property type="term" value="F:DNA binding"/>
    <property type="evidence" value="ECO:0007669"/>
    <property type="project" value="InterPro"/>
</dbReference>
<dbReference type="AlphaFoldDB" id="A0A7J0BYF9"/>
<evidence type="ECO:0000313" key="5">
    <source>
        <dbReference type="Proteomes" id="UP000498980"/>
    </source>
</evidence>
<keyword evidence="1" id="KW-1133">Transmembrane helix</keyword>
<sequence length="111" mass="11920">MPTASSGYDGGKKVPGRKRHILTDILGLLLAVAVTAANVGDRDAAMPLPRRLLSLHREFTLVWSDGGYTGGLVSWAKAKLALALEVVKRTDDMNGFWCCPAGGWWSARSHG</sequence>
<organism evidence="3 5">
    <name type="scientific">Streptomyces fulvorobeus</name>
    <dbReference type="NCBI Taxonomy" id="284028"/>
    <lineage>
        <taxon>Bacteria</taxon>
        <taxon>Bacillati</taxon>
        <taxon>Actinomycetota</taxon>
        <taxon>Actinomycetes</taxon>
        <taxon>Kitasatosporales</taxon>
        <taxon>Streptomycetaceae</taxon>
        <taxon>Streptomyces</taxon>
    </lineage>
</organism>
<keyword evidence="1" id="KW-0472">Membrane</keyword>
<dbReference type="GO" id="GO:0006313">
    <property type="term" value="P:DNA transposition"/>
    <property type="evidence" value="ECO:0007669"/>
    <property type="project" value="InterPro"/>
</dbReference>
<evidence type="ECO:0000259" key="2">
    <source>
        <dbReference type="Pfam" id="PF01609"/>
    </source>
</evidence>
<dbReference type="EMBL" id="BLWC01000001">
    <property type="protein sequence ID" value="GFM95270.1"/>
    <property type="molecule type" value="Genomic_DNA"/>
</dbReference>
<dbReference type="GO" id="GO:0004803">
    <property type="term" value="F:transposase activity"/>
    <property type="evidence" value="ECO:0007669"/>
    <property type="project" value="InterPro"/>
</dbReference>
<dbReference type="Pfam" id="PF01609">
    <property type="entry name" value="DDE_Tnp_1"/>
    <property type="match status" value="1"/>
</dbReference>
<gene>
    <name evidence="4" type="ORF">HEB29_000084</name>
    <name evidence="3" type="ORF">Sfulv_00810</name>
</gene>
<reference evidence="4 6" key="2">
    <citation type="submission" date="2020-07" db="EMBL/GenBank/DDBJ databases">
        <title>Sequencing the genomes of 1000 actinobacteria strains.</title>
        <authorList>
            <person name="Klenk H.-P."/>
        </authorList>
    </citation>
    <scope>NUCLEOTIDE SEQUENCE [LARGE SCALE GENOMIC DNA]</scope>
    <source>
        <strain evidence="4 6">DSM 41455</strain>
    </source>
</reference>
<reference evidence="3 5" key="1">
    <citation type="submission" date="2020-05" db="EMBL/GenBank/DDBJ databases">
        <title>Whole genome shotgun sequence of Streptomyces fulvorobeus NBRC 15897.</title>
        <authorList>
            <person name="Komaki H."/>
            <person name="Tamura T."/>
        </authorList>
    </citation>
    <scope>NUCLEOTIDE SEQUENCE [LARGE SCALE GENOMIC DNA]</scope>
    <source>
        <strain evidence="3 5">NBRC 15897</strain>
    </source>
</reference>
<evidence type="ECO:0000313" key="3">
    <source>
        <dbReference type="EMBL" id="GFM95270.1"/>
    </source>
</evidence>
<dbReference type="PANTHER" id="PTHR30007">
    <property type="entry name" value="PHP DOMAIN PROTEIN"/>
    <property type="match status" value="1"/>
</dbReference>
<dbReference type="Proteomes" id="UP000498980">
    <property type="component" value="Unassembled WGS sequence"/>
</dbReference>
<dbReference type="Proteomes" id="UP000530403">
    <property type="component" value="Unassembled WGS sequence"/>
</dbReference>
<dbReference type="PANTHER" id="PTHR30007:SF0">
    <property type="entry name" value="TRANSPOSASE"/>
    <property type="match status" value="1"/>
</dbReference>